<dbReference type="InterPro" id="IPR011051">
    <property type="entry name" value="RmlC_Cupin_sf"/>
</dbReference>
<feature type="domain" description="Cupin type-2" evidence="1">
    <location>
        <begin position="94"/>
        <end position="161"/>
    </location>
</feature>
<reference evidence="2 3" key="1">
    <citation type="submission" date="2024-01" db="EMBL/GenBank/DDBJ databases">
        <authorList>
            <person name="Allen C."/>
            <person name="Tagirdzhanova G."/>
        </authorList>
    </citation>
    <scope>NUCLEOTIDE SEQUENCE [LARGE SCALE GENOMIC DNA]</scope>
</reference>
<keyword evidence="3" id="KW-1185">Reference proteome</keyword>
<dbReference type="Gene3D" id="2.60.120.10">
    <property type="entry name" value="Jelly Rolls"/>
    <property type="match status" value="1"/>
</dbReference>
<organism evidence="2 3">
    <name type="scientific">Sporothrix eucalyptigena</name>
    <dbReference type="NCBI Taxonomy" id="1812306"/>
    <lineage>
        <taxon>Eukaryota</taxon>
        <taxon>Fungi</taxon>
        <taxon>Dikarya</taxon>
        <taxon>Ascomycota</taxon>
        <taxon>Pezizomycotina</taxon>
        <taxon>Sordariomycetes</taxon>
        <taxon>Sordariomycetidae</taxon>
        <taxon>Ophiostomatales</taxon>
        <taxon>Ophiostomataceae</taxon>
        <taxon>Sporothrix</taxon>
    </lineage>
</organism>
<comment type="caution">
    <text evidence="2">The sequence shown here is derived from an EMBL/GenBank/DDBJ whole genome shotgun (WGS) entry which is preliminary data.</text>
</comment>
<accession>A0ABP0ATI2</accession>
<sequence length="191" mass="20683">MASSSSKGQLSAPSLSQQKVLVTSHNADAKAIVHSAEDFQWQPYDANQMAFSVLYSTSQFPADLNNNADIVSHEKLLRSNTGLVSPNGTILRCVDFAPGYKCGMHRTQSLDYGIVMAGNIDMILDSGEVHHMKAGDVAVQRATNHQWANTSDTEWARMMFVLQGCAPLTVAGTTLGEDLGKDLNFLPASHE</sequence>
<proteinExistence type="predicted"/>
<dbReference type="InterPro" id="IPR014710">
    <property type="entry name" value="RmlC-like_jellyroll"/>
</dbReference>
<dbReference type="CDD" id="cd02231">
    <property type="entry name" value="cupin_BLL6423-like"/>
    <property type="match status" value="1"/>
</dbReference>
<dbReference type="InterPro" id="IPR047142">
    <property type="entry name" value="OryJ/VirC-like"/>
</dbReference>
<dbReference type="SUPFAM" id="SSF51182">
    <property type="entry name" value="RmlC-like cupins"/>
    <property type="match status" value="1"/>
</dbReference>
<dbReference type="EMBL" id="CAWUHD010000005">
    <property type="protein sequence ID" value="CAK7210471.1"/>
    <property type="molecule type" value="Genomic_DNA"/>
</dbReference>
<dbReference type="PANTHER" id="PTHR36156">
    <property type="entry name" value="SLR2101 PROTEIN"/>
    <property type="match status" value="1"/>
</dbReference>
<evidence type="ECO:0000313" key="3">
    <source>
        <dbReference type="Proteomes" id="UP001642482"/>
    </source>
</evidence>
<dbReference type="PANTHER" id="PTHR36156:SF2">
    <property type="entry name" value="CUPIN TYPE-2 DOMAIN-CONTAINING PROTEIN"/>
    <property type="match status" value="1"/>
</dbReference>
<dbReference type="Proteomes" id="UP001642482">
    <property type="component" value="Unassembled WGS sequence"/>
</dbReference>
<dbReference type="Pfam" id="PF07883">
    <property type="entry name" value="Cupin_2"/>
    <property type="match status" value="1"/>
</dbReference>
<dbReference type="InterPro" id="IPR013096">
    <property type="entry name" value="Cupin_2"/>
</dbReference>
<protein>
    <recommendedName>
        <fullName evidence="1">Cupin type-2 domain-containing protein</fullName>
    </recommendedName>
</protein>
<name>A0ABP0ATI2_9PEZI</name>
<gene>
    <name evidence="2" type="ORF">SEUCBS140593_000835</name>
</gene>
<evidence type="ECO:0000313" key="2">
    <source>
        <dbReference type="EMBL" id="CAK7210471.1"/>
    </source>
</evidence>
<evidence type="ECO:0000259" key="1">
    <source>
        <dbReference type="Pfam" id="PF07883"/>
    </source>
</evidence>